<protein>
    <submittedName>
        <fullName evidence="3">GH24239</fullName>
    </submittedName>
</protein>
<dbReference type="Pfam" id="PF03194">
    <property type="entry name" value="LUC7"/>
    <property type="match status" value="1"/>
</dbReference>
<dbReference type="GO" id="GO:0005685">
    <property type="term" value="C:U1 snRNP"/>
    <property type="evidence" value="ECO:0007669"/>
    <property type="project" value="InterPro"/>
</dbReference>
<evidence type="ECO:0000256" key="1">
    <source>
        <dbReference type="ARBA" id="ARBA00005655"/>
    </source>
</evidence>
<dbReference type="InParanoid" id="B4JMY8"/>
<feature type="compositionally biased region" description="Basic residues" evidence="2">
    <location>
        <begin position="402"/>
        <end position="414"/>
    </location>
</feature>
<dbReference type="GO" id="GO:0003729">
    <property type="term" value="F:mRNA binding"/>
    <property type="evidence" value="ECO:0007669"/>
    <property type="project" value="InterPro"/>
</dbReference>
<accession>B4JMY8</accession>
<organism evidence="4">
    <name type="scientific">Drosophila grimshawi</name>
    <name type="common">Hawaiian fruit fly</name>
    <name type="synonym">Idiomyia grimshawi</name>
    <dbReference type="NCBI Taxonomy" id="7222"/>
    <lineage>
        <taxon>Eukaryota</taxon>
        <taxon>Metazoa</taxon>
        <taxon>Ecdysozoa</taxon>
        <taxon>Arthropoda</taxon>
        <taxon>Hexapoda</taxon>
        <taxon>Insecta</taxon>
        <taxon>Pterygota</taxon>
        <taxon>Neoptera</taxon>
        <taxon>Endopterygota</taxon>
        <taxon>Diptera</taxon>
        <taxon>Brachycera</taxon>
        <taxon>Muscomorpha</taxon>
        <taxon>Ephydroidea</taxon>
        <taxon>Drosophilidae</taxon>
        <taxon>Drosophila</taxon>
        <taxon>Hawaiian Drosophila</taxon>
    </lineage>
</organism>
<dbReference type="EMBL" id="CH916371">
    <property type="protein sequence ID" value="EDV92081.1"/>
    <property type="molecule type" value="Genomic_DNA"/>
</dbReference>
<feature type="compositionally biased region" description="Low complexity" evidence="2">
    <location>
        <begin position="249"/>
        <end position="279"/>
    </location>
</feature>
<proteinExistence type="inferred from homology"/>
<evidence type="ECO:0000313" key="4">
    <source>
        <dbReference type="Proteomes" id="UP000001070"/>
    </source>
</evidence>
<evidence type="ECO:0000256" key="2">
    <source>
        <dbReference type="SAM" id="MobiDB-lite"/>
    </source>
</evidence>
<dbReference type="GO" id="GO:0010628">
    <property type="term" value="P:positive regulation of gene expression"/>
    <property type="evidence" value="ECO:0007669"/>
    <property type="project" value="EnsemblMetazoa"/>
</dbReference>
<dbReference type="OMA" id="PCTRIHD"/>
<dbReference type="KEGG" id="dgr:6566111"/>
<dbReference type="GO" id="GO:0006376">
    <property type="term" value="P:mRNA splice site recognition"/>
    <property type="evidence" value="ECO:0007669"/>
    <property type="project" value="InterPro"/>
</dbReference>
<dbReference type="SMR" id="B4JMY8"/>
<feature type="compositionally biased region" description="Polar residues" evidence="2">
    <location>
        <begin position="227"/>
        <end position="248"/>
    </location>
</feature>
<feature type="compositionally biased region" description="Low complexity" evidence="2">
    <location>
        <begin position="200"/>
        <end position="210"/>
    </location>
</feature>
<dbReference type="STRING" id="7222.B4JMY8"/>
<dbReference type="Proteomes" id="UP000001070">
    <property type="component" value="Unassembled WGS sequence"/>
</dbReference>
<feature type="region of interest" description="Disordered" evidence="2">
    <location>
        <begin position="351"/>
        <end position="457"/>
    </location>
</feature>
<dbReference type="eggNOG" id="KOG0796">
    <property type="taxonomic scope" value="Eukaryota"/>
</dbReference>
<dbReference type="PANTHER" id="PTHR12375">
    <property type="entry name" value="RNA-BINDING PROTEIN LUC7-RELATED"/>
    <property type="match status" value="1"/>
</dbReference>
<feature type="compositionally biased region" description="Basic and acidic residues" evidence="2">
    <location>
        <begin position="351"/>
        <end position="394"/>
    </location>
</feature>
<sequence length="457" mass="52183">MVDAARQMLDELMGRNRNLHPSEAGQAVNWEDSEFCQFYNVKFCPHDLFINTRADLGPCTRIHDEEAKHLYEEARPSQRKRHTEDEFLRFCNVMLHDVDRKIQKGKQRLQLMQRDHPSAPVQQLTKHQEQLGNLNARINKLMAEAEEAGIRGDVDQAQELMTVCEELKEEKETLQQQYEAHVKQYQKIRTAPPPTNTAMPSVTPSSTPTTNAGEPPSGDQALASPIIANSSDMGANDSTESSNAGEDNSTNTTTTTQATAAVTETVAASASPTASTNPTGDDPKTDSNKIDSKTGANWSHDVLPEKQMKVCEICGAFLIVGDAQQRIEDHLMGKQHLGYSKLRNAVAEINERRQKEHEEEERRRRDDRVQRFHNTYDNRRDQRSDYRERSRDYAPNRQSSDRRHHHHKSSHHGHSSYSRSGSHNRTSSSSSSTRSRHNHYRHDSRERHCRSRSRSRY</sequence>
<dbReference type="InterPro" id="IPR004882">
    <property type="entry name" value="Luc7-rel"/>
</dbReference>
<evidence type="ECO:0000313" key="3">
    <source>
        <dbReference type="EMBL" id="EDV92081.1"/>
    </source>
</evidence>
<dbReference type="HOGENOM" id="CLU_030397_0_1_1"/>
<feature type="region of interest" description="Disordered" evidence="2">
    <location>
        <begin position="189"/>
        <end position="298"/>
    </location>
</feature>
<dbReference type="OrthoDB" id="10266921at2759"/>
<feature type="compositionally biased region" description="Basic residues" evidence="2">
    <location>
        <begin position="447"/>
        <end position="457"/>
    </location>
</feature>
<gene>
    <name evidence="3" type="primary">Dgri\GH24239</name>
    <name evidence="3" type="ORF">Dgri_GH24239</name>
</gene>
<feature type="compositionally biased region" description="Low complexity" evidence="2">
    <location>
        <begin position="415"/>
        <end position="433"/>
    </location>
</feature>
<keyword evidence="4" id="KW-1185">Reference proteome</keyword>
<dbReference type="AlphaFoldDB" id="B4JMY8"/>
<reference evidence="3 4" key="1">
    <citation type="journal article" date="2007" name="Nature">
        <title>Evolution of genes and genomes on the Drosophila phylogeny.</title>
        <authorList>
            <consortium name="Drosophila 12 Genomes Consortium"/>
            <person name="Clark A.G."/>
            <person name="Eisen M.B."/>
            <person name="Smith D.R."/>
            <person name="Bergman C.M."/>
            <person name="Oliver B."/>
            <person name="Markow T.A."/>
            <person name="Kaufman T.C."/>
            <person name="Kellis M."/>
            <person name="Gelbart W."/>
            <person name="Iyer V.N."/>
            <person name="Pollard D.A."/>
            <person name="Sackton T.B."/>
            <person name="Larracuente A.M."/>
            <person name="Singh N.D."/>
            <person name="Abad J.P."/>
            <person name="Abt D.N."/>
            <person name="Adryan B."/>
            <person name="Aguade M."/>
            <person name="Akashi H."/>
            <person name="Anderson W.W."/>
            <person name="Aquadro C.F."/>
            <person name="Ardell D.H."/>
            <person name="Arguello R."/>
            <person name="Artieri C.G."/>
            <person name="Barbash D.A."/>
            <person name="Barker D."/>
            <person name="Barsanti P."/>
            <person name="Batterham P."/>
            <person name="Batzoglou S."/>
            <person name="Begun D."/>
            <person name="Bhutkar A."/>
            <person name="Blanco E."/>
            <person name="Bosak S.A."/>
            <person name="Bradley R.K."/>
            <person name="Brand A.D."/>
            <person name="Brent M.R."/>
            <person name="Brooks A.N."/>
            <person name="Brown R.H."/>
            <person name="Butlin R.K."/>
            <person name="Caggese C."/>
            <person name="Calvi B.R."/>
            <person name="Bernardo de Carvalho A."/>
            <person name="Caspi A."/>
            <person name="Castrezana S."/>
            <person name="Celniker S.E."/>
            <person name="Chang J.L."/>
            <person name="Chapple C."/>
            <person name="Chatterji S."/>
            <person name="Chinwalla A."/>
            <person name="Civetta A."/>
            <person name="Clifton S.W."/>
            <person name="Comeron J.M."/>
            <person name="Costello J.C."/>
            <person name="Coyne J.A."/>
            <person name="Daub J."/>
            <person name="David R.G."/>
            <person name="Delcher A.L."/>
            <person name="Delehaunty K."/>
            <person name="Do C.B."/>
            <person name="Ebling H."/>
            <person name="Edwards K."/>
            <person name="Eickbush T."/>
            <person name="Evans J.D."/>
            <person name="Filipski A."/>
            <person name="Findeiss S."/>
            <person name="Freyhult E."/>
            <person name="Fulton L."/>
            <person name="Fulton R."/>
            <person name="Garcia A.C."/>
            <person name="Gardiner A."/>
            <person name="Garfield D.A."/>
            <person name="Garvin B.E."/>
            <person name="Gibson G."/>
            <person name="Gilbert D."/>
            <person name="Gnerre S."/>
            <person name="Godfrey J."/>
            <person name="Good R."/>
            <person name="Gotea V."/>
            <person name="Gravely B."/>
            <person name="Greenberg A.J."/>
            <person name="Griffiths-Jones S."/>
            <person name="Gross S."/>
            <person name="Guigo R."/>
            <person name="Gustafson E.A."/>
            <person name="Haerty W."/>
            <person name="Hahn M.W."/>
            <person name="Halligan D.L."/>
            <person name="Halpern A.L."/>
            <person name="Halter G.M."/>
            <person name="Han M.V."/>
            <person name="Heger A."/>
            <person name="Hillier L."/>
            <person name="Hinrichs A.S."/>
            <person name="Holmes I."/>
            <person name="Hoskins R.A."/>
            <person name="Hubisz M.J."/>
            <person name="Hultmark D."/>
            <person name="Huntley M.A."/>
            <person name="Jaffe D.B."/>
            <person name="Jagadeeshan S."/>
            <person name="Jeck W.R."/>
            <person name="Johnson J."/>
            <person name="Jones C.D."/>
            <person name="Jordan W.C."/>
            <person name="Karpen G.H."/>
            <person name="Kataoka E."/>
            <person name="Keightley P.D."/>
            <person name="Kheradpour P."/>
            <person name="Kirkness E.F."/>
            <person name="Koerich L.B."/>
            <person name="Kristiansen K."/>
            <person name="Kudrna D."/>
            <person name="Kulathinal R.J."/>
            <person name="Kumar S."/>
            <person name="Kwok R."/>
            <person name="Lander E."/>
            <person name="Langley C.H."/>
            <person name="Lapoint R."/>
            <person name="Lazzaro B.P."/>
            <person name="Lee S.J."/>
            <person name="Levesque L."/>
            <person name="Li R."/>
            <person name="Lin C.F."/>
            <person name="Lin M.F."/>
            <person name="Lindblad-Toh K."/>
            <person name="Llopart A."/>
            <person name="Long M."/>
            <person name="Low L."/>
            <person name="Lozovsky E."/>
            <person name="Lu J."/>
            <person name="Luo M."/>
            <person name="Machado C.A."/>
            <person name="Makalowski W."/>
            <person name="Marzo M."/>
            <person name="Matsuda M."/>
            <person name="Matzkin L."/>
            <person name="McAllister B."/>
            <person name="McBride C.S."/>
            <person name="McKernan B."/>
            <person name="McKernan K."/>
            <person name="Mendez-Lago M."/>
            <person name="Minx P."/>
            <person name="Mollenhauer M.U."/>
            <person name="Montooth K."/>
            <person name="Mount S.M."/>
            <person name="Mu X."/>
            <person name="Myers E."/>
            <person name="Negre B."/>
            <person name="Newfeld S."/>
            <person name="Nielsen R."/>
            <person name="Noor M.A."/>
            <person name="O'Grady P."/>
            <person name="Pachter L."/>
            <person name="Papaceit M."/>
            <person name="Parisi M.J."/>
            <person name="Parisi M."/>
            <person name="Parts L."/>
            <person name="Pedersen J.S."/>
            <person name="Pesole G."/>
            <person name="Phillippy A.M."/>
            <person name="Ponting C.P."/>
            <person name="Pop M."/>
            <person name="Porcelli D."/>
            <person name="Powell J.R."/>
            <person name="Prohaska S."/>
            <person name="Pruitt K."/>
            <person name="Puig M."/>
            <person name="Quesneville H."/>
            <person name="Ram K.R."/>
            <person name="Rand D."/>
            <person name="Rasmussen M.D."/>
            <person name="Reed L.K."/>
            <person name="Reenan R."/>
            <person name="Reily A."/>
            <person name="Remington K.A."/>
            <person name="Rieger T.T."/>
            <person name="Ritchie M.G."/>
            <person name="Robin C."/>
            <person name="Rogers Y.H."/>
            <person name="Rohde C."/>
            <person name="Rozas J."/>
            <person name="Rubenfield M.J."/>
            <person name="Ruiz A."/>
            <person name="Russo S."/>
            <person name="Salzberg S.L."/>
            <person name="Sanchez-Gracia A."/>
            <person name="Saranga D.J."/>
            <person name="Sato H."/>
            <person name="Schaeffer S.W."/>
            <person name="Schatz M.C."/>
            <person name="Schlenke T."/>
            <person name="Schwartz R."/>
            <person name="Segarra C."/>
            <person name="Singh R.S."/>
            <person name="Sirot L."/>
            <person name="Sirota M."/>
            <person name="Sisneros N.B."/>
            <person name="Smith C.D."/>
            <person name="Smith T.F."/>
            <person name="Spieth J."/>
            <person name="Stage D.E."/>
            <person name="Stark A."/>
            <person name="Stephan W."/>
            <person name="Strausberg R.L."/>
            <person name="Strempel S."/>
            <person name="Sturgill D."/>
            <person name="Sutton G."/>
            <person name="Sutton G.G."/>
            <person name="Tao W."/>
            <person name="Teichmann S."/>
            <person name="Tobari Y.N."/>
            <person name="Tomimura Y."/>
            <person name="Tsolas J.M."/>
            <person name="Valente V.L."/>
            <person name="Venter E."/>
            <person name="Venter J.C."/>
            <person name="Vicario S."/>
            <person name="Vieira F.G."/>
            <person name="Vilella A.J."/>
            <person name="Villasante A."/>
            <person name="Walenz B."/>
            <person name="Wang J."/>
            <person name="Wasserman M."/>
            <person name="Watts T."/>
            <person name="Wilson D."/>
            <person name="Wilson R.K."/>
            <person name="Wing R.A."/>
            <person name="Wolfner M.F."/>
            <person name="Wong A."/>
            <person name="Wong G.K."/>
            <person name="Wu C.I."/>
            <person name="Wu G."/>
            <person name="Yamamoto D."/>
            <person name="Yang H.P."/>
            <person name="Yang S.P."/>
            <person name="Yorke J.A."/>
            <person name="Yoshida K."/>
            <person name="Zdobnov E."/>
            <person name="Zhang P."/>
            <person name="Zhang Y."/>
            <person name="Zimin A.V."/>
            <person name="Baldwin J."/>
            <person name="Abdouelleil A."/>
            <person name="Abdulkadir J."/>
            <person name="Abebe A."/>
            <person name="Abera B."/>
            <person name="Abreu J."/>
            <person name="Acer S.C."/>
            <person name="Aftuck L."/>
            <person name="Alexander A."/>
            <person name="An P."/>
            <person name="Anderson E."/>
            <person name="Anderson S."/>
            <person name="Arachi H."/>
            <person name="Azer M."/>
            <person name="Bachantsang P."/>
            <person name="Barry A."/>
            <person name="Bayul T."/>
            <person name="Berlin A."/>
            <person name="Bessette D."/>
            <person name="Bloom T."/>
            <person name="Blye J."/>
            <person name="Boguslavskiy L."/>
            <person name="Bonnet C."/>
            <person name="Boukhgalter B."/>
            <person name="Bourzgui I."/>
            <person name="Brown A."/>
            <person name="Cahill P."/>
            <person name="Channer S."/>
            <person name="Cheshatsang Y."/>
            <person name="Chuda L."/>
            <person name="Citroen M."/>
            <person name="Collymore A."/>
            <person name="Cooke P."/>
            <person name="Costello M."/>
            <person name="D'Aco K."/>
            <person name="Daza R."/>
            <person name="De Haan G."/>
            <person name="DeGray S."/>
            <person name="DeMaso C."/>
            <person name="Dhargay N."/>
            <person name="Dooley K."/>
            <person name="Dooley E."/>
            <person name="Doricent M."/>
            <person name="Dorje P."/>
            <person name="Dorjee K."/>
            <person name="Dupes A."/>
            <person name="Elong R."/>
            <person name="Falk J."/>
            <person name="Farina A."/>
            <person name="Faro S."/>
            <person name="Ferguson D."/>
            <person name="Fisher S."/>
            <person name="Foley C.D."/>
            <person name="Franke A."/>
            <person name="Friedrich D."/>
            <person name="Gadbois L."/>
            <person name="Gearin G."/>
            <person name="Gearin C.R."/>
            <person name="Giannoukos G."/>
            <person name="Goode T."/>
            <person name="Graham J."/>
            <person name="Grandbois E."/>
            <person name="Grewal S."/>
            <person name="Gyaltsen K."/>
            <person name="Hafez N."/>
            <person name="Hagos B."/>
            <person name="Hall J."/>
            <person name="Henson C."/>
            <person name="Hollinger A."/>
            <person name="Honan T."/>
            <person name="Huard M.D."/>
            <person name="Hughes L."/>
            <person name="Hurhula B."/>
            <person name="Husby M.E."/>
            <person name="Kamat A."/>
            <person name="Kanga B."/>
            <person name="Kashin S."/>
            <person name="Khazanovich D."/>
            <person name="Kisner P."/>
            <person name="Lance K."/>
            <person name="Lara M."/>
            <person name="Lee W."/>
            <person name="Lennon N."/>
            <person name="Letendre F."/>
            <person name="LeVine R."/>
            <person name="Lipovsky A."/>
            <person name="Liu X."/>
            <person name="Liu J."/>
            <person name="Liu S."/>
            <person name="Lokyitsang T."/>
            <person name="Lokyitsang Y."/>
            <person name="Lubonja R."/>
            <person name="Lui A."/>
            <person name="MacDonald P."/>
            <person name="Magnisalis V."/>
            <person name="Maru K."/>
            <person name="Matthews C."/>
            <person name="McCusker W."/>
            <person name="McDonough S."/>
            <person name="Mehta T."/>
            <person name="Meldrim J."/>
            <person name="Meneus L."/>
            <person name="Mihai O."/>
            <person name="Mihalev A."/>
            <person name="Mihova T."/>
            <person name="Mittelman R."/>
            <person name="Mlenga V."/>
            <person name="Montmayeur A."/>
            <person name="Mulrain L."/>
            <person name="Navidi A."/>
            <person name="Naylor J."/>
            <person name="Negash T."/>
            <person name="Nguyen T."/>
            <person name="Nguyen N."/>
            <person name="Nicol R."/>
            <person name="Norbu C."/>
            <person name="Norbu N."/>
            <person name="Novod N."/>
            <person name="O'Neill B."/>
            <person name="Osman S."/>
            <person name="Markiewicz E."/>
            <person name="Oyono O.L."/>
            <person name="Patti C."/>
            <person name="Phunkhang P."/>
            <person name="Pierre F."/>
            <person name="Priest M."/>
            <person name="Raghuraman S."/>
            <person name="Rege F."/>
            <person name="Reyes R."/>
            <person name="Rise C."/>
            <person name="Rogov P."/>
            <person name="Ross K."/>
            <person name="Ryan E."/>
            <person name="Settipalli S."/>
            <person name="Shea T."/>
            <person name="Sherpa N."/>
            <person name="Shi L."/>
            <person name="Shih D."/>
            <person name="Sparrow T."/>
            <person name="Spaulding J."/>
            <person name="Stalker J."/>
            <person name="Stange-Thomann N."/>
            <person name="Stavropoulos S."/>
            <person name="Stone C."/>
            <person name="Strader C."/>
            <person name="Tesfaye S."/>
            <person name="Thomson T."/>
            <person name="Thoulutsang Y."/>
            <person name="Thoulutsang D."/>
            <person name="Topham K."/>
            <person name="Topping I."/>
            <person name="Tsamla T."/>
            <person name="Vassiliev H."/>
            <person name="Vo A."/>
            <person name="Wangchuk T."/>
            <person name="Wangdi T."/>
            <person name="Weiand M."/>
            <person name="Wilkinson J."/>
            <person name="Wilson A."/>
            <person name="Yadav S."/>
            <person name="Young G."/>
            <person name="Yu Q."/>
            <person name="Zembek L."/>
            <person name="Zhong D."/>
            <person name="Zimmer A."/>
            <person name="Zwirko Z."/>
            <person name="Jaffe D.B."/>
            <person name="Alvarez P."/>
            <person name="Brockman W."/>
            <person name="Butler J."/>
            <person name="Chin C."/>
            <person name="Gnerre S."/>
            <person name="Grabherr M."/>
            <person name="Kleber M."/>
            <person name="Mauceli E."/>
            <person name="MacCallum I."/>
        </authorList>
    </citation>
    <scope>NUCLEOTIDE SEQUENCE [LARGE SCALE GENOMIC DNA]</scope>
    <source>
        <strain evidence="4">Tucson 15287-2541.00</strain>
    </source>
</reference>
<dbReference type="PhylomeDB" id="B4JMY8"/>
<comment type="similarity">
    <text evidence="1">Belongs to the Luc7 family.</text>
</comment>
<feature type="compositionally biased region" description="Basic and acidic residues" evidence="2">
    <location>
        <begin position="281"/>
        <end position="292"/>
    </location>
</feature>
<dbReference type="FunCoup" id="B4JMY8">
    <property type="interactions" value="1802"/>
</dbReference>
<name>B4JMY8_DROGR</name>